<accession>A0A7S2RMU5</accession>
<feature type="chain" id="PRO_5031058055" evidence="1">
    <location>
        <begin position="19"/>
        <end position="675"/>
    </location>
</feature>
<reference evidence="2" key="1">
    <citation type="submission" date="2021-01" db="EMBL/GenBank/DDBJ databases">
        <authorList>
            <person name="Corre E."/>
            <person name="Pelletier E."/>
            <person name="Niang G."/>
            <person name="Scheremetjew M."/>
            <person name="Finn R."/>
            <person name="Kale V."/>
            <person name="Holt S."/>
            <person name="Cochrane G."/>
            <person name="Meng A."/>
            <person name="Brown T."/>
            <person name="Cohen L."/>
        </authorList>
    </citation>
    <scope>NUCLEOTIDE SEQUENCE</scope>
    <source>
        <strain evidence="2">NY070348D</strain>
    </source>
</reference>
<dbReference type="InterPro" id="IPR006624">
    <property type="entry name" value="Beta-propeller_rpt_TECPR"/>
</dbReference>
<dbReference type="SMART" id="SM00706">
    <property type="entry name" value="TECPR"/>
    <property type="match status" value="5"/>
</dbReference>
<protein>
    <submittedName>
        <fullName evidence="2">Uncharacterized protein</fullName>
    </submittedName>
</protein>
<keyword evidence="1" id="KW-0732">Signal</keyword>
<organism evidence="2">
    <name type="scientific">Mucochytrium quahogii</name>
    <dbReference type="NCBI Taxonomy" id="96639"/>
    <lineage>
        <taxon>Eukaryota</taxon>
        <taxon>Sar</taxon>
        <taxon>Stramenopiles</taxon>
        <taxon>Bigyra</taxon>
        <taxon>Labyrinthulomycetes</taxon>
        <taxon>Thraustochytrida</taxon>
        <taxon>Thraustochytriidae</taxon>
        <taxon>Mucochytrium</taxon>
    </lineage>
</organism>
<evidence type="ECO:0000256" key="1">
    <source>
        <dbReference type="SAM" id="SignalP"/>
    </source>
</evidence>
<gene>
    <name evidence="2" type="ORF">QSP1433_LOCUS5133</name>
</gene>
<evidence type="ECO:0000313" key="2">
    <source>
        <dbReference type="EMBL" id="CAD9675617.1"/>
    </source>
</evidence>
<name>A0A7S2RMU5_9STRA</name>
<proteinExistence type="predicted"/>
<dbReference type="EMBL" id="HBHK01008293">
    <property type="protein sequence ID" value="CAD9675617.1"/>
    <property type="molecule type" value="Transcribed_RNA"/>
</dbReference>
<feature type="signal peptide" evidence="1">
    <location>
        <begin position="1"/>
        <end position="18"/>
    </location>
</feature>
<sequence>MALVHLTMFLCMMFTCTGEVTMFGDYTWEINESNDPVIQTLLTDDHREGNFNFFTYTVGIIFDPCRGHSPSCCNNTFGEPEYVREEPKLKVGWIWALSRITKKPYKCQKPCYGHWVPVNDHSEVHDYTFEWIDADERLVWALNKREHKLYSRLLDGSTKWSYVSGDFKSFSTSGYYALYGVDRVKRGVIVACKKPCTGEWKPPVEVPGHPFEGRGWQGPELPEGEYSPYKMVDADATHVWTLLENGRLFVKQVILPQGSMDWPDMLLEEDFPQYGYQWAEVTLEDAKLVHISTSAATGVIWALDDKGNPYVCAIPCIKTSWIVVRAPETGGGNVRKLIDIDADQQFVWGIVEGGQVYVRPVALDKSNEVWVAVPASNDKTQITLDAWNTVPEGGFLKTTASASPHYYDPFPMYTVQEFGMECALYDTKMACDNKKEDMCKWSVVYGRCEKAIRSSNSRLPSEDIIFDDTTCVLADEINFDGTLLQSPGYALMQEKEGAEMVVVRDPECVDVGVRKKLPEERPACWDHNETVKAHLSCYDHHGEKLPFCVSISYTSTSYIVRCGGELENSPKCGTFLEIHRPGDATVINTARLPHNIKFTSGYRPMALPTTFSNYEDPNFVRTICYGYYEVWWVQRTKTQQIVEAVKKFRVLEPLCDWNAETNTYEVFATLPKEDI</sequence>
<dbReference type="AlphaFoldDB" id="A0A7S2RMU5"/>